<feature type="domain" description="DUF3859" evidence="1">
    <location>
        <begin position="5"/>
        <end position="125"/>
    </location>
</feature>
<evidence type="ECO:0000313" key="2">
    <source>
        <dbReference type="EMBL" id="APZ92997.1"/>
    </source>
</evidence>
<reference evidence="2 3" key="1">
    <citation type="journal article" date="2016" name="Front. Microbiol.">
        <title>Fuerstia marisgermanicae gen. nov., sp. nov., an Unusual Member of the Phylum Planctomycetes from the German Wadden Sea.</title>
        <authorList>
            <person name="Kohn T."/>
            <person name="Heuer A."/>
            <person name="Jogler M."/>
            <person name="Vollmers J."/>
            <person name="Boedeker C."/>
            <person name="Bunk B."/>
            <person name="Rast P."/>
            <person name="Borchert D."/>
            <person name="Glockner I."/>
            <person name="Freese H.M."/>
            <person name="Klenk H.P."/>
            <person name="Overmann J."/>
            <person name="Kaster A.K."/>
            <person name="Rohde M."/>
            <person name="Wiegand S."/>
            <person name="Jogler C."/>
        </authorList>
    </citation>
    <scope>NUCLEOTIDE SEQUENCE [LARGE SCALE GENOMIC DNA]</scope>
    <source>
        <strain evidence="2 3">NH11</strain>
    </source>
</reference>
<proteinExistence type="predicted"/>
<dbReference type="InterPro" id="IPR024331">
    <property type="entry name" value="DUF3859"/>
</dbReference>
<organism evidence="2 3">
    <name type="scientific">Fuerstiella marisgermanici</name>
    <dbReference type="NCBI Taxonomy" id="1891926"/>
    <lineage>
        <taxon>Bacteria</taxon>
        <taxon>Pseudomonadati</taxon>
        <taxon>Planctomycetota</taxon>
        <taxon>Planctomycetia</taxon>
        <taxon>Planctomycetales</taxon>
        <taxon>Planctomycetaceae</taxon>
        <taxon>Fuerstiella</taxon>
    </lineage>
</organism>
<name>A0A1P8WG41_9PLAN</name>
<dbReference type="AlphaFoldDB" id="A0A1P8WG41"/>
<evidence type="ECO:0000259" key="1">
    <source>
        <dbReference type="Pfam" id="PF12975"/>
    </source>
</evidence>
<dbReference type="OrthoDB" id="9789349at2"/>
<dbReference type="EMBL" id="CP017641">
    <property type="protein sequence ID" value="APZ92997.1"/>
    <property type="molecule type" value="Genomic_DNA"/>
</dbReference>
<keyword evidence="3" id="KW-1185">Reference proteome</keyword>
<evidence type="ECO:0000313" key="3">
    <source>
        <dbReference type="Proteomes" id="UP000187735"/>
    </source>
</evidence>
<gene>
    <name evidence="2" type="ORF">Fuma_02610</name>
</gene>
<dbReference type="Pfam" id="PF12975">
    <property type="entry name" value="DUF3859"/>
    <property type="match status" value="1"/>
</dbReference>
<dbReference type="Gene3D" id="2.60.40.2390">
    <property type="match status" value="1"/>
</dbReference>
<dbReference type="KEGG" id="fmr:Fuma_02610"/>
<dbReference type="Proteomes" id="UP000187735">
    <property type="component" value="Chromosome"/>
</dbReference>
<dbReference type="RefSeq" id="WP_077024531.1">
    <property type="nucleotide sequence ID" value="NZ_CP017641.1"/>
</dbReference>
<sequence length="134" mass="15382">MAKRKRDIRIRTYGIYTKWDSDSKNLPKVAEITTSVRAVVDVEFGFVASIRGAKNERLEYRIDHPGILDAEGNRRPPFDGVVYVKTNDWNFYLGDTIWEPIADKLGPWHMSIRLGGEVVAEKTFQLYNHESLPG</sequence>
<protein>
    <recommendedName>
        <fullName evidence="1">DUF3859 domain-containing protein</fullName>
    </recommendedName>
</protein>
<accession>A0A1P8WG41</accession>